<gene>
    <name evidence="1" type="ORF">B0F87_10764</name>
</gene>
<evidence type="ECO:0000313" key="2">
    <source>
        <dbReference type="Proteomes" id="UP000240010"/>
    </source>
</evidence>
<comment type="caution">
    <text evidence="1">The sequence shown here is derived from an EMBL/GenBank/DDBJ whole genome shotgun (WGS) entry which is preliminary data.</text>
</comment>
<evidence type="ECO:0000313" key="1">
    <source>
        <dbReference type="EMBL" id="PPK74821.1"/>
    </source>
</evidence>
<dbReference type="Proteomes" id="UP000240010">
    <property type="component" value="Unassembled WGS sequence"/>
</dbReference>
<organism evidence="1 2">
    <name type="scientific">Methylobacter tundripaludum</name>
    <dbReference type="NCBI Taxonomy" id="173365"/>
    <lineage>
        <taxon>Bacteria</taxon>
        <taxon>Pseudomonadati</taxon>
        <taxon>Pseudomonadota</taxon>
        <taxon>Gammaproteobacteria</taxon>
        <taxon>Methylococcales</taxon>
        <taxon>Methylococcaceae</taxon>
        <taxon>Methylobacter</taxon>
    </lineage>
</organism>
<protein>
    <submittedName>
        <fullName evidence="1">Uncharacterized protein</fullName>
    </submittedName>
</protein>
<dbReference type="AlphaFoldDB" id="A0A2S6HBM8"/>
<name>A0A2S6HBM8_9GAMM</name>
<accession>A0A2S6HBM8</accession>
<proteinExistence type="predicted"/>
<dbReference type="EMBL" id="PTIZ01000007">
    <property type="protein sequence ID" value="PPK74821.1"/>
    <property type="molecule type" value="Genomic_DNA"/>
</dbReference>
<sequence length="108" mass="12495">MTNIPTKPPRYFGFHQRQQQRRGSFPCTALIDIHKSVQGRHFEMDTEIADSDVGRNKAIQARSARWRFRRIREVFAGKASAPAHAPYLHPCRQRQFSLSLEPTYSGLL</sequence>
<reference evidence="1 2" key="1">
    <citation type="submission" date="2018-02" db="EMBL/GenBank/DDBJ databases">
        <title>Subsurface microbial communities from deep shales in Ohio and West Virginia, USA.</title>
        <authorList>
            <person name="Wrighton K."/>
        </authorList>
    </citation>
    <scope>NUCLEOTIDE SEQUENCE [LARGE SCALE GENOMIC DNA]</scope>
    <source>
        <strain evidence="1 2">OWC-DMM</strain>
    </source>
</reference>
<dbReference type="RefSeq" id="WP_146086235.1">
    <property type="nucleotide sequence ID" value="NZ_PTIZ01000007.1"/>
</dbReference>